<dbReference type="AlphaFoldDB" id="A0A1Q9ERW6"/>
<dbReference type="GO" id="GO:0006974">
    <property type="term" value="P:DNA damage response"/>
    <property type="evidence" value="ECO:0007669"/>
    <property type="project" value="TreeGrafter"/>
</dbReference>
<dbReference type="Proteomes" id="UP000186817">
    <property type="component" value="Unassembled WGS sequence"/>
</dbReference>
<dbReference type="InterPro" id="IPR000594">
    <property type="entry name" value="ThiF_NAD_FAD-bd"/>
</dbReference>
<gene>
    <name evidence="6" type="primary">UBA1</name>
    <name evidence="6" type="ORF">AK812_SmicGene6186</name>
</gene>
<dbReference type="PANTHER" id="PTHR10953:SF4">
    <property type="entry name" value="UBIQUITIN-ACTIVATING ENZYME E1 C-TERMINAL DOMAIN-CONTAINING PROTEIN"/>
    <property type="match status" value="1"/>
</dbReference>
<dbReference type="Pfam" id="PF00899">
    <property type="entry name" value="ThiF"/>
    <property type="match status" value="1"/>
</dbReference>
<proteinExistence type="inferred from homology"/>
<dbReference type="InterPro" id="IPR045886">
    <property type="entry name" value="ThiF/MoeB/HesA"/>
</dbReference>
<keyword evidence="3" id="KW-0436">Ligase</keyword>
<dbReference type="PANTHER" id="PTHR10953">
    <property type="entry name" value="UBIQUITIN-ACTIVATING ENZYME E1"/>
    <property type="match status" value="1"/>
</dbReference>
<dbReference type="SUPFAM" id="SSF69572">
    <property type="entry name" value="Activating enzymes of the ubiquitin-like proteins"/>
    <property type="match status" value="1"/>
</dbReference>
<dbReference type="InterPro" id="IPR019572">
    <property type="entry name" value="UBA_E1_SCCH"/>
</dbReference>
<keyword evidence="7" id="KW-1185">Reference proteome</keyword>
<dbReference type="GO" id="GO:0006511">
    <property type="term" value="P:ubiquitin-dependent protein catabolic process"/>
    <property type="evidence" value="ECO:0007669"/>
    <property type="project" value="TreeGrafter"/>
</dbReference>
<protein>
    <submittedName>
        <fullName evidence="6">Ubiquitin-activating enzyme E1 1</fullName>
    </submittedName>
</protein>
<feature type="domain" description="Ubiquitin-activating enzyme SCCH" evidence="5">
    <location>
        <begin position="263"/>
        <end position="497"/>
    </location>
</feature>
<evidence type="ECO:0000313" key="6">
    <source>
        <dbReference type="EMBL" id="OLQ10163.1"/>
    </source>
</evidence>
<dbReference type="Gene3D" id="1.10.10.2660">
    <property type="entry name" value="Ubiquitin-activating enzyme E1, SCCH domain"/>
    <property type="match status" value="1"/>
</dbReference>
<evidence type="ECO:0000256" key="3">
    <source>
        <dbReference type="ARBA" id="ARBA00022598"/>
    </source>
</evidence>
<dbReference type="Gene3D" id="3.40.50.12550">
    <property type="entry name" value="Ubiquitin-activating enzyme E1, inactive adenylation domain, subdomain 2"/>
    <property type="match status" value="1"/>
</dbReference>
<evidence type="ECO:0000256" key="2">
    <source>
        <dbReference type="ARBA" id="ARBA00005673"/>
    </source>
</evidence>
<dbReference type="UniPathway" id="UPA00143"/>
<dbReference type="OMA" id="YKVILDH"/>
<dbReference type="InterPro" id="IPR042063">
    <property type="entry name" value="Ubi_acti_E1_SCCH"/>
</dbReference>
<sequence length="646" mass="72393">MFSEENAFSCYANRMDPRDERLCAFLGGAVAQEVIKKTGKFTPVEQWIHHDDACLVQSTAGAGDYDGTRYAHQAAVLGTNFMESIKKQRVFLVGCGALGCEYLKGLALMGACSGADGKLIVTDMDRIEVSNLSRQFLFRQSDVGNPKSTSAARVVKGWNPDLQIEALEKGVGVTSEDFFDDAFWTSLDLCWNALDNVVARKYTDKCCLWYGLPLLESGTLGTKCNSDVFLPGLTKSYNDGVETDANETQIAMCTLRSFPFLPLHCIEFAKQAYFSDYMEFAPQQYESFRKDPAGFFEQLDAMSEAEQFKALKMIKGIIELQQAGAIDFDVCIKAAFNHYCRDFVTSIRDLVYNCDEIEKTTGKPFWTGTKRRPIEAKWDTSAPPAEALEYLYATANCYAFMWKVPFVRNRTEFQKRVVQLNLQVPAWAPPSDKKVETEEDDGDKVDPAAIEALKAGIWAHDFEKDDDTNFHIDFLTASTNLRASNYDIKHTERSTVKVTAGRIIPALATTTAMICGLVDMEFLKIVLGMHREEGALDKFYNANVNLATGLQAMNVFRPEPAIVRKTELPGSVAEFTSWDKVEVDGEIPLEELVKHLEAKLGGELRRLHPAGNDKVALYDRSQAEMLNWKIEISAGQVQVEQQHRQE</sequence>
<dbReference type="EMBL" id="LSRX01000083">
    <property type="protein sequence ID" value="OLQ10163.1"/>
    <property type="molecule type" value="Genomic_DNA"/>
</dbReference>
<evidence type="ECO:0000256" key="1">
    <source>
        <dbReference type="ARBA" id="ARBA00004906"/>
    </source>
</evidence>
<dbReference type="Gene3D" id="3.40.50.720">
    <property type="entry name" value="NAD(P)-binding Rossmann-like Domain"/>
    <property type="match status" value="1"/>
</dbReference>
<evidence type="ECO:0000313" key="7">
    <source>
        <dbReference type="Proteomes" id="UP000186817"/>
    </source>
</evidence>
<dbReference type="GO" id="GO:0004839">
    <property type="term" value="F:ubiquitin activating enzyme activity"/>
    <property type="evidence" value="ECO:0007669"/>
    <property type="project" value="TreeGrafter"/>
</dbReference>
<dbReference type="Pfam" id="PF10585">
    <property type="entry name" value="UBA_E1_SCCH"/>
    <property type="match status" value="1"/>
</dbReference>
<feature type="domain" description="THIF-type NAD/FAD binding fold" evidence="4">
    <location>
        <begin position="70"/>
        <end position="555"/>
    </location>
</feature>
<evidence type="ECO:0000259" key="4">
    <source>
        <dbReference type="Pfam" id="PF00899"/>
    </source>
</evidence>
<accession>A0A1Q9ERW6</accession>
<evidence type="ECO:0000259" key="5">
    <source>
        <dbReference type="Pfam" id="PF10585"/>
    </source>
</evidence>
<organism evidence="6 7">
    <name type="scientific">Symbiodinium microadriaticum</name>
    <name type="common">Dinoflagellate</name>
    <name type="synonym">Zooxanthella microadriatica</name>
    <dbReference type="NCBI Taxonomy" id="2951"/>
    <lineage>
        <taxon>Eukaryota</taxon>
        <taxon>Sar</taxon>
        <taxon>Alveolata</taxon>
        <taxon>Dinophyceae</taxon>
        <taxon>Suessiales</taxon>
        <taxon>Symbiodiniaceae</taxon>
        <taxon>Symbiodinium</taxon>
    </lineage>
</organism>
<comment type="pathway">
    <text evidence="1">Protein modification; protein ubiquitination.</text>
</comment>
<name>A0A1Q9ERW6_SYMMI</name>
<dbReference type="GO" id="GO:0005634">
    <property type="term" value="C:nucleus"/>
    <property type="evidence" value="ECO:0007669"/>
    <property type="project" value="TreeGrafter"/>
</dbReference>
<comment type="similarity">
    <text evidence="2">Belongs to the ubiquitin-activating E1 family.</text>
</comment>
<dbReference type="GO" id="GO:0005737">
    <property type="term" value="C:cytoplasm"/>
    <property type="evidence" value="ECO:0007669"/>
    <property type="project" value="TreeGrafter"/>
</dbReference>
<reference evidence="6 7" key="1">
    <citation type="submission" date="2016-02" db="EMBL/GenBank/DDBJ databases">
        <title>Genome analysis of coral dinoflagellate symbionts highlights evolutionary adaptations to a symbiotic lifestyle.</title>
        <authorList>
            <person name="Aranda M."/>
            <person name="Li Y."/>
            <person name="Liew Y.J."/>
            <person name="Baumgarten S."/>
            <person name="Simakov O."/>
            <person name="Wilson M."/>
            <person name="Piel J."/>
            <person name="Ashoor H."/>
            <person name="Bougouffa S."/>
            <person name="Bajic V.B."/>
            <person name="Ryu T."/>
            <person name="Ravasi T."/>
            <person name="Bayer T."/>
            <person name="Micklem G."/>
            <person name="Kim H."/>
            <person name="Bhak J."/>
            <person name="Lajeunesse T.C."/>
            <person name="Voolstra C.R."/>
        </authorList>
    </citation>
    <scope>NUCLEOTIDE SEQUENCE [LARGE SCALE GENOMIC DNA]</scope>
    <source>
        <strain evidence="6 7">CCMP2467</strain>
    </source>
</reference>
<dbReference type="InterPro" id="IPR035985">
    <property type="entry name" value="Ubiquitin-activating_enz"/>
</dbReference>
<dbReference type="OrthoDB" id="432354at2759"/>
<comment type="caution">
    <text evidence="6">The sequence shown here is derived from an EMBL/GenBank/DDBJ whole genome shotgun (WGS) entry which is preliminary data.</text>
</comment>